<dbReference type="EMBL" id="ADBV01023019">
    <property type="protein sequence ID" value="EJW70215.1"/>
    <property type="molecule type" value="Genomic_DNA"/>
</dbReference>
<reference evidence="3" key="1">
    <citation type="submission" date="2012-08" db="EMBL/GenBank/DDBJ databases">
        <title>The Genome Sequence of Wuchereria bancrofti.</title>
        <authorList>
            <person name="Nutman T.B."/>
            <person name="Fink D.L."/>
            <person name="Russ C."/>
            <person name="Young S."/>
            <person name="Zeng Q."/>
            <person name="Koehrsen M."/>
            <person name="Alvarado L."/>
            <person name="Berlin A."/>
            <person name="Chapman S.B."/>
            <person name="Chen Z."/>
            <person name="Freedman E."/>
            <person name="Gellesch M."/>
            <person name="Goldberg J."/>
            <person name="Griggs A."/>
            <person name="Gujja S."/>
            <person name="Heilman E.R."/>
            <person name="Heiman D."/>
            <person name="Hepburn T."/>
            <person name="Howarth C."/>
            <person name="Jen D."/>
            <person name="Larson L."/>
            <person name="Lewis B."/>
            <person name="Mehta T."/>
            <person name="Park D."/>
            <person name="Pearson M."/>
            <person name="Roberts A."/>
            <person name="Saif S."/>
            <person name="Shea T."/>
            <person name="Shenoy N."/>
            <person name="Sisk P."/>
            <person name="Stolte C."/>
            <person name="Sykes S."/>
            <person name="Walk T."/>
            <person name="White J."/>
            <person name="Yandava C."/>
            <person name="Haas B."/>
            <person name="Henn M.R."/>
            <person name="Nusbaum C."/>
            <person name="Birren B."/>
        </authorList>
    </citation>
    <scope>NUCLEOTIDE SEQUENCE [LARGE SCALE GENOMIC DNA]</scope>
    <source>
        <strain evidence="3">NA</strain>
    </source>
</reference>
<gene>
    <name evidence="2" type="ORF">WUBG_18879</name>
</gene>
<comment type="caution">
    <text evidence="2">The sequence shown here is derived from an EMBL/GenBank/DDBJ whole genome shotgun (WGS) entry which is preliminary data.</text>
</comment>
<evidence type="ECO:0000313" key="3">
    <source>
        <dbReference type="Proteomes" id="UP000004810"/>
    </source>
</evidence>
<sequence>MQTYYPLIQLGRSSYSSARHKTANLKSQASIGSEMDISQFPTDSDMKKVN</sequence>
<evidence type="ECO:0000313" key="2">
    <source>
        <dbReference type="EMBL" id="EJW70215.1"/>
    </source>
</evidence>
<feature type="region of interest" description="Disordered" evidence="1">
    <location>
        <begin position="21"/>
        <end position="50"/>
    </location>
</feature>
<dbReference type="AlphaFoldDB" id="J9A8G2"/>
<organism evidence="2 3">
    <name type="scientific">Wuchereria bancrofti</name>
    <dbReference type="NCBI Taxonomy" id="6293"/>
    <lineage>
        <taxon>Eukaryota</taxon>
        <taxon>Metazoa</taxon>
        <taxon>Ecdysozoa</taxon>
        <taxon>Nematoda</taxon>
        <taxon>Chromadorea</taxon>
        <taxon>Rhabditida</taxon>
        <taxon>Spirurina</taxon>
        <taxon>Spiruromorpha</taxon>
        <taxon>Filarioidea</taxon>
        <taxon>Onchocercidae</taxon>
        <taxon>Wuchereria</taxon>
    </lineage>
</organism>
<feature type="non-terminal residue" evidence="2">
    <location>
        <position position="50"/>
    </location>
</feature>
<protein>
    <submittedName>
        <fullName evidence="2">Uncharacterized protein</fullName>
    </submittedName>
</protein>
<dbReference type="Proteomes" id="UP000004810">
    <property type="component" value="Unassembled WGS sequence"/>
</dbReference>
<evidence type="ECO:0000256" key="1">
    <source>
        <dbReference type="SAM" id="MobiDB-lite"/>
    </source>
</evidence>
<proteinExistence type="predicted"/>
<accession>J9A8G2</accession>
<name>J9A8G2_WUCBA</name>